<dbReference type="PANTHER" id="PTHR33799:SF1">
    <property type="entry name" value="PTS SYSTEM MANNOSE-SPECIFIC EIIAB COMPONENT-RELATED"/>
    <property type="match status" value="1"/>
</dbReference>
<accession>G7Q480</accession>
<dbReference type="GO" id="GO:0016301">
    <property type="term" value="F:kinase activity"/>
    <property type="evidence" value="ECO:0007669"/>
    <property type="project" value="UniProtKB-KW"/>
</dbReference>
<dbReference type="InterPro" id="IPR051471">
    <property type="entry name" value="Bacterial_PTS_sugar_comp"/>
</dbReference>
<evidence type="ECO:0000313" key="9">
    <source>
        <dbReference type="EMBL" id="EHJ46948.1"/>
    </source>
</evidence>
<dbReference type="CDD" id="cd00006">
    <property type="entry name" value="PTS_IIA_man"/>
    <property type="match status" value="1"/>
</dbReference>
<dbReference type="AlphaFoldDB" id="G7Q480"/>
<evidence type="ECO:0000256" key="1">
    <source>
        <dbReference type="ARBA" id="ARBA00004496"/>
    </source>
</evidence>
<keyword evidence="4" id="KW-0762">Sugar transport</keyword>
<dbReference type="Proteomes" id="UP000004662">
    <property type="component" value="Chromosome"/>
</dbReference>
<proteinExistence type="predicted"/>
<organism evidence="9 10">
    <name type="scientific">Solidesulfovibrio carbinoliphilus subsp. oakridgensis</name>
    <dbReference type="NCBI Taxonomy" id="694327"/>
    <lineage>
        <taxon>Bacteria</taxon>
        <taxon>Pseudomonadati</taxon>
        <taxon>Thermodesulfobacteriota</taxon>
        <taxon>Desulfovibrionia</taxon>
        <taxon>Desulfovibrionales</taxon>
        <taxon>Desulfovibrionaceae</taxon>
        <taxon>Solidesulfovibrio</taxon>
    </lineage>
</organism>
<feature type="domain" description="PTS EIIA type-4" evidence="8">
    <location>
        <begin position="11"/>
        <end position="132"/>
    </location>
</feature>
<reference evidence="10" key="1">
    <citation type="journal article" date="2015" name="Genome Announc.">
        <title>High-Quality Draft Genome Sequence of Desulfovibrio carbinoliphilus FW-101-2B, an Organic Acid-Oxidizing Sulfate-Reducing Bacterium Isolated from Uranium(VI)-Contaminated Groundwater.</title>
        <authorList>
            <person name="Ramsay B.D."/>
            <person name="Hwang C."/>
            <person name="Woo H.L."/>
            <person name="Carroll S.L."/>
            <person name="Lucas S."/>
            <person name="Han J."/>
            <person name="Lapidus A.L."/>
            <person name="Cheng J.F."/>
            <person name="Goodwin L.A."/>
            <person name="Pitluck S."/>
            <person name="Peters L."/>
            <person name="Chertkov O."/>
            <person name="Held B."/>
            <person name="Detter J.C."/>
            <person name="Han C.S."/>
            <person name="Tapia R."/>
            <person name="Land M.L."/>
            <person name="Hauser L.J."/>
            <person name="Kyrpides N.C."/>
            <person name="Ivanova N.N."/>
            <person name="Mikhailova N."/>
            <person name="Pagani I."/>
            <person name="Woyke T."/>
            <person name="Arkin A.P."/>
            <person name="Dehal P."/>
            <person name="Chivian D."/>
            <person name="Criddle C.S."/>
            <person name="Wu W."/>
            <person name="Chakraborty R."/>
            <person name="Hazen T.C."/>
            <person name="Fields M.W."/>
        </authorList>
    </citation>
    <scope>NUCLEOTIDE SEQUENCE [LARGE SCALE GENOMIC DNA]</scope>
    <source>
        <strain evidence="10">FW-101-2B</strain>
    </source>
</reference>
<name>G7Q480_9BACT</name>
<keyword evidence="7" id="KW-0418">Kinase</keyword>
<dbReference type="Gene3D" id="3.40.50.510">
    <property type="entry name" value="Phosphotransferase system, mannose-type IIA component"/>
    <property type="match status" value="1"/>
</dbReference>
<keyword evidence="2" id="KW-0813">Transport</keyword>
<protein>
    <submittedName>
        <fullName evidence="9">PTS system fructose subfamily IIA component</fullName>
    </submittedName>
</protein>
<gene>
    <name evidence="9" type="ORF">DFW101_0934</name>
</gene>
<evidence type="ECO:0000256" key="5">
    <source>
        <dbReference type="ARBA" id="ARBA00022679"/>
    </source>
</evidence>
<dbReference type="EMBL" id="CM001368">
    <property type="protein sequence ID" value="EHJ46948.1"/>
    <property type="molecule type" value="Genomic_DNA"/>
</dbReference>
<evidence type="ECO:0000259" key="8">
    <source>
        <dbReference type="PROSITE" id="PS51096"/>
    </source>
</evidence>
<dbReference type="InterPro" id="IPR033887">
    <property type="entry name" value="PTS_IIA_man"/>
</dbReference>
<evidence type="ECO:0000256" key="4">
    <source>
        <dbReference type="ARBA" id="ARBA00022597"/>
    </source>
</evidence>
<dbReference type="OrthoDB" id="9794368at2"/>
<keyword evidence="6" id="KW-0598">Phosphotransferase system</keyword>
<keyword evidence="10" id="KW-1185">Reference proteome</keyword>
<dbReference type="GO" id="GO:0005737">
    <property type="term" value="C:cytoplasm"/>
    <property type="evidence" value="ECO:0007669"/>
    <property type="project" value="UniProtKB-SubCell"/>
</dbReference>
<dbReference type="STRING" id="694327.DFW101_0934"/>
<evidence type="ECO:0000256" key="2">
    <source>
        <dbReference type="ARBA" id="ARBA00022448"/>
    </source>
</evidence>
<dbReference type="InterPro" id="IPR004701">
    <property type="entry name" value="PTS_EIIA_man-typ"/>
</dbReference>
<dbReference type="GO" id="GO:0016020">
    <property type="term" value="C:membrane"/>
    <property type="evidence" value="ECO:0007669"/>
    <property type="project" value="InterPro"/>
</dbReference>
<dbReference type="PANTHER" id="PTHR33799">
    <property type="entry name" value="PTS PERMEASE-RELATED-RELATED"/>
    <property type="match status" value="1"/>
</dbReference>
<dbReference type="PROSITE" id="PS51096">
    <property type="entry name" value="PTS_EIIA_TYPE_4"/>
    <property type="match status" value="1"/>
</dbReference>
<keyword evidence="3" id="KW-0963">Cytoplasm</keyword>
<dbReference type="SUPFAM" id="SSF53062">
    <property type="entry name" value="PTS system fructose IIA component-like"/>
    <property type="match status" value="1"/>
</dbReference>
<comment type="subcellular location">
    <subcellularLocation>
        <location evidence="1">Cytoplasm</location>
    </subcellularLocation>
</comment>
<dbReference type="eggNOG" id="COG2893">
    <property type="taxonomic scope" value="Bacteria"/>
</dbReference>
<evidence type="ECO:0000256" key="6">
    <source>
        <dbReference type="ARBA" id="ARBA00022683"/>
    </source>
</evidence>
<evidence type="ECO:0000256" key="7">
    <source>
        <dbReference type="ARBA" id="ARBA00022777"/>
    </source>
</evidence>
<evidence type="ECO:0000256" key="3">
    <source>
        <dbReference type="ARBA" id="ARBA00022490"/>
    </source>
</evidence>
<keyword evidence="5" id="KW-0808">Transferase</keyword>
<dbReference type="InterPro" id="IPR036662">
    <property type="entry name" value="PTS_EIIA_man-typ_sf"/>
</dbReference>
<evidence type="ECO:0000313" key="10">
    <source>
        <dbReference type="Proteomes" id="UP000004662"/>
    </source>
</evidence>
<dbReference type="GO" id="GO:0009401">
    <property type="term" value="P:phosphoenolpyruvate-dependent sugar phosphotransferase system"/>
    <property type="evidence" value="ECO:0007669"/>
    <property type="project" value="UniProtKB-KW"/>
</dbReference>
<dbReference type="HOGENOM" id="CLU_123235_0_1_7"/>
<sequence>MTNVQSRSDAPVGVVVVTHTDYGAWLLKAAEFILGPQERCRCVSVDMTHPVDETLVTLKAAIKDTEQGGGVLILTDMFGGTPTNLSLSLLGTGRLEVLTGVNLPMLIKILGSRTKALETLAVEAKQAGCQGIVVAGEVLRKKVAEG</sequence>
<dbReference type="RefSeq" id="WP_009180366.1">
    <property type="nucleotide sequence ID" value="NZ_CM001368.1"/>
</dbReference>
<dbReference type="Pfam" id="PF03610">
    <property type="entry name" value="EIIA-man"/>
    <property type="match status" value="1"/>
</dbReference>